<evidence type="ECO:0000313" key="2">
    <source>
        <dbReference type="Proteomes" id="UP000821865"/>
    </source>
</evidence>
<proteinExistence type="predicted"/>
<comment type="caution">
    <text evidence="1">The sequence shown here is derived from an EMBL/GenBank/DDBJ whole genome shotgun (WGS) entry which is preliminary data.</text>
</comment>
<protein>
    <submittedName>
        <fullName evidence="1">Uncharacterized protein</fullName>
    </submittedName>
</protein>
<sequence length="450" mass="49470">MGSWREPQEWLNAFPNLCLGLTPLVSFERVAPFTDVACEIPLIRLLLETDWPYFHPKKRTAVLTTDMIIEASVFSTLRPPWGLMTTLVSSFGISIGILAAFVTEAASRLAKLALVLGLDWRVMQGDTPFSLPAMIFLMRLPEMSPIDVTTSISDAILVVLVAGLALAAGPVATDCSTGKRAVLQQHLQQQTRKPDIIMIQETHSEETPRLLGHRSHDSPPSERDTSKGKGRGVRTFVRKGVTFMEHELIGRSAIEHCTVEVIKSKKRKESTSLVKVHSNPSHGQQKFKALLHKASRVEDIGRKSAAVIKWFPAHIGSDVSERGNANHKETGNAAARGLTNRVAANTADSECWQLQTGSPLTPVLANHVCPSVYTSDVCRLCAKERATTAHILWDCSVNLREASEKTTIPPQLEAATRIYDQEPKQCRRPLGYCSSMALTKAVATGSLRRT</sequence>
<evidence type="ECO:0000313" key="1">
    <source>
        <dbReference type="EMBL" id="KAH7980382.1"/>
    </source>
</evidence>
<dbReference type="EMBL" id="CM023470">
    <property type="protein sequence ID" value="KAH7980382.1"/>
    <property type="molecule type" value="Genomic_DNA"/>
</dbReference>
<accession>A0ACB8E0G7</accession>
<reference evidence="1" key="1">
    <citation type="submission" date="2020-05" db="EMBL/GenBank/DDBJ databases">
        <title>Large-scale comparative analyses of tick genomes elucidate their genetic diversity and vector capacities.</title>
        <authorList>
            <person name="Jia N."/>
            <person name="Wang J."/>
            <person name="Shi W."/>
            <person name="Du L."/>
            <person name="Sun Y."/>
            <person name="Zhan W."/>
            <person name="Jiang J."/>
            <person name="Wang Q."/>
            <person name="Zhang B."/>
            <person name="Ji P."/>
            <person name="Sakyi L.B."/>
            <person name="Cui X."/>
            <person name="Yuan T."/>
            <person name="Jiang B."/>
            <person name="Yang W."/>
            <person name="Lam T.T.-Y."/>
            <person name="Chang Q."/>
            <person name="Ding S."/>
            <person name="Wang X."/>
            <person name="Zhu J."/>
            <person name="Ruan X."/>
            <person name="Zhao L."/>
            <person name="Wei J."/>
            <person name="Que T."/>
            <person name="Du C."/>
            <person name="Cheng J."/>
            <person name="Dai P."/>
            <person name="Han X."/>
            <person name="Huang E."/>
            <person name="Gao Y."/>
            <person name="Liu J."/>
            <person name="Shao H."/>
            <person name="Ye R."/>
            <person name="Li L."/>
            <person name="Wei W."/>
            <person name="Wang X."/>
            <person name="Wang C."/>
            <person name="Yang T."/>
            <person name="Huo Q."/>
            <person name="Li W."/>
            <person name="Guo W."/>
            <person name="Chen H."/>
            <person name="Zhou L."/>
            <person name="Ni X."/>
            <person name="Tian J."/>
            <person name="Zhou Y."/>
            <person name="Sheng Y."/>
            <person name="Liu T."/>
            <person name="Pan Y."/>
            <person name="Xia L."/>
            <person name="Li J."/>
            <person name="Zhao F."/>
            <person name="Cao W."/>
        </authorList>
    </citation>
    <scope>NUCLEOTIDE SEQUENCE</scope>
    <source>
        <strain evidence="1">Dsil-2018</strain>
    </source>
</reference>
<name>A0ACB8E0G7_DERSI</name>
<keyword evidence="2" id="KW-1185">Reference proteome</keyword>
<gene>
    <name evidence="1" type="ORF">HPB49_015418</name>
</gene>
<dbReference type="Proteomes" id="UP000821865">
    <property type="component" value="Chromosome 1"/>
</dbReference>
<organism evidence="1 2">
    <name type="scientific">Dermacentor silvarum</name>
    <name type="common">Tick</name>
    <dbReference type="NCBI Taxonomy" id="543639"/>
    <lineage>
        <taxon>Eukaryota</taxon>
        <taxon>Metazoa</taxon>
        <taxon>Ecdysozoa</taxon>
        <taxon>Arthropoda</taxon>
        <taxon>Chelicerata</taxon>
        <taxon>Arachnida</taxon>
        <taxon>Acari</taxon>
        <taxon>Parasitiformes</taxon>
        <taxon>Ixodida</taxon>
        <taxon>Ixodoidea</taxon>
        <taxon>Ixodidae</taxon>
        <taxon>Rhipicephalinae</taxon>
        <taxon>Dermacentor</taxon>
    </lineage>
</organism>